<name>A0A6C0C490_9ZZZZ</name>
<comment type="similarity">
    <text evidence="2">Belongs to the RNase H family.</text>
</comment>
<evidence type="ECO:0000256" key="7">
    <source>
        <dbReference type="ARBA" id="ARBA00022801"/>
    </source>
</evidence>
<comment type="catalytic activity">
    <reaction evidence="1">
        <text>Endonucleolytic cleavage to 5'-phosphomonoester.</text>
        <dbReference type="EC" id="3.1.26.4"/>
    </reaction>
</comment>
<dbReference type="InterPro" id="IPR050092">
    <property type="entry name" value="RNase_H"/>
</dbReference>
<feature type="domain" description="RNase H type-1" evidence="8">
    <location>
        <begin position="15"/>
        <end position="168"/>
    </location>
</feature>
<proteinExistence type="inferred from homology"/>
<dbReference type="EMBL" id="MN739336">
    <property type="protein sequence ID" value="QHS99230.1"/>
    <property type="molecule type" value="Genomic_DNA"/>
</dbReference>
<protein>
    <recommendedName>
        <fullName evidence="3">ribonuclease H</fullName>
        <ecNumber evidence="3">3.1.26.4</ecNumber>
    </recommendedName>
</protein>
<accession>A0A6C0C490</accession>
<reference evidence="9" key="1">
    <citation type="journal article" date="2020" name="Nature">
        <title>Giant virus diversity and host interactions through global metagenomics.</title>
        <authorList>
            <person name="Schulz F."/>
            <person name="Roux S."/>
            <person name="Paez-Espino D."/>
            <person name="Jungbluth S."/>
            <person name="Walsh D.A."/>
            <person name="Denef V.J."/>
            <person name="McMahon K.D."/>
            <person name="Konstantinidis K.T."/>
            <person name="Eloe-Fadrosh E.A."/>
            <person name="Kyrpides N.C."/>
            <person name="Woyke T."/>
        </authorList>
    </citation>
    <scope>NUCLEOTIDE SEQUENCE</scope>
    <source>
        <strain evidence="9">GVMAG-M-3300020185-33</strain>
    </source>
</reference>
<dbReference type="Gene3D" id="3.30.420.10">
    <property type="entry name" value="Ribonuclease H-like superfamily/Ribonuclease H"/>
    <property type="match status" value="1"/>
</dbReference>
<dbReference type="InterPro" id="IPR012337">
    <property type="entry name" value="RNaseH-like_sf"/>
</dbReference>
<dbReference type="GO" id="GO:0004523">
    <property type="term" value="F:RNA-DNA hybrid ribonuclease activity"/>
    <property type="evidence" value="ECO:0007669"/>
    <property type="project" value="UniProtKB-EC"/>
</dbReference>
<dbReference type="InterPro" id="IPR036397">
    <property type="entry name" value="RNaseH_sf"/>
</dbReference>
<dbReference type="Pfam" id="PF18974">
    <property type="entry name" value="DUF5710"/>
    <property type="match status" value="1"/>
</dbReference>
<dbReference type="CDD" id="cd09280">
    <property type="entry name" value="RNase_HI_eukaryote_like"/>
    <property type="match status" value="1"/>
</dbReference>
<dbReference type="EC" id="3.1.26.4" evidence="3"/>
<sequence>MDNFVIRKNSKPLSTKLPINIYTDGACSNNGKPNASAGFGVWFGENDERNTSQSYNGRQTNNVAELLAIVTALSIVREDIEEGRIINLYTDSVYSKRCCTTYGEKMCKKGWQQKGVDIPNREIVESAYNFCRKYPNIKFHHIAAHTGLQDEHSIGNDHADRLANLAIGVESCPYSKPKGKLYLNIPYSEKDEAKKLGAKWDSNKKKWFIDNKNKHKVQMMGRWGE</sequence>
<keyword evidence="5" id="KW-0479">Metal-binding</keyword>
<dbReference type="InterPro" id="IPR002156">
    <property type="entry name" value="RNaseH_domain"/>
</dbReference>
<organism evidence="9">
    <name type="scientific">viral metagenome</name>
    <dbReference type="NCBI Taxonomy" id="1070528"/>
    <lineage>
        <taxon>unclassified sequences</taxon>
        <taxon>metagenomes</taxon>
        <taxon>organismal metagenomes</taxon>
    </lineage>
</organism>
<dbReference type="PANTHER" id="PTHR10642">
    <property type="entry name" value="RIBONUCLEASE H1"/>
    <property type="match status" value="1"/>
</dbReference>
<evidence type="ECO:0000256" key="3">
    <source>
        <dbReference type="ARBA" id="ARBA00012180"/>
    </source>
</evidence>
<dbReference type="InterPro" id="IPR043764">
    <property type="entry name" value="DUF5710"/>
</dbReference>
<evidence type="ECO:0000256" key="4">
    <source>
        <dbReference type="ARBA" id="ARBA00022722"/>
    </source>
</evidence>
<evidence type="ECO:0000313" key="9">
    <source>
        <dbReference type="EMBL" id="QHS99230.1"/>
    </source>
</evidence>
<evidence type="ECO:0000256" key="1">
    <source>
        <dbReference type="ARBA" id="ARBA00000077"/>
    </source>
</evidence>
<keyword evidence="6" id="KW-0255">Endonuclease</keyword>
<dbReference type="GO" id="GO:0003676">
    <property type="term" value="F:nucleic acid binding"/>
    <property type="evidence" value="ECO:0007669"/>
    <property type="project" value="InterPro"/>
</dbReference>
<dbReference type="PROSITE" id="PS50879">
    <property type="entry name" value="RNASE_H_1"/>
    <property type="match status" value="1"/>
</dbReference>
<dbReference type="Pfam" id="PF00075">
    <property type="entry name" value="RNase_H"/>
    <property type="match status" value="1"/>
</dbReference>
<dbReference type="GO" id="GO:0046872">
    <property type="term" value="F:metal ion binding"/>
    <property type="evidence" value="ECO:0007669"/>
    <property type="project" value="UniProtKB-KW"/>
</dbReference>
<evidence type="ECO:0000259" key="8">
    <source>
        <dbReference type="PROSITE" id="PS50879"/>
    </source>
</evidence>
<keyword evidence="4" id="KW-0540">Nuclease</keyword>
<dbReference type="GO" id="GO:0043137">
    <property type="term" value="P:DNA replication, removal of RNA primer"/>
    <property type="evidence" value="ECO:0007669"/>
    <property type="project" value="TreeGrafter"/>
</dbReference>
<evidence type="ECO:0000256" key="6">
    <source>
        <dbReference type="ARBA" id="ARBA00022759"/>
    </source>
</evidence>
<dbReference type="PANTHER" id="PTHR10642:SF26">
    <property type="entry name" value="RIBONUCLEASE H1"/>
    <property type="match status" value="1"/>
</dbReference>
<evidence type="ECO:0000256" key="2">
    <source>
        <dbReference type="ARBA" id="ARBA00005300"/>
    </source>
</evidence>
<keyword evidence="7" id="KW-0378">Hydrolase</keyword>
<evidence type="ECO:0000256" key="5">
    <source>
        <dbReference type="ARBA" id="ARBA00022723"/>
    </source>
</evidence>
<dbReference type="AlphaFoldDB" id="A0A6C0C490"/>
<dbReference type="SUPFAM" id="SSF53098">
    <property type="entry name" value="Ribonuclease H-like"/>
    <property type="match status" value="1"/>
</dbReference>